<dbReference type="Proteomes" id="UP000651057">
    <property type="component" value="Unassembled WGS sequence"/>
</dbReference>
<dbReference type="InterPro" id="IPR036380">
    <property type="entry name" value="Isochorismatase-like_sf"/>
</dbReference>
<proteinExistence type="predicted"/>
<dbReference type="Pfam" id="PF00857">
    <property type="entry name" value="Isochorismatase"/>
    <property type="match status" value="1"/>
</dbReference>
<comment type="caution">
    <text evidence="2">The sequence shown here is derived from an EMBL/GenBank/DDBJ whole genome shotgun (WGS) entry which is preliminary data.</text>
</comment>
<dbReference type="SUPFAM" id="SSF52499">
    <property type="entry name" value="Isochorismatase-like hydrolases"/>
    <property type="match status" value="1"/>
</dbReference>
<dbReference type="PANTHER" id="PTHR43559">
    <property type="entry name" value="HYDROLASE YCAC-RELATED"/>
    <property type="match status" value="1"/>
</dbReference>
<dbReference type="Gene3D" id="3.40.50.850">
    <property type="entry name" value="Isochorismatase-like"/>
    <property type="match status" value="1"/>
</dbReference>
<dbReference type="InterPro" id="IPR000868">
    <property type="entry name" value="Isochorismatase-like_dom"/>
</dbReference>
<dbReference type="AlphaFoldDB" id="A0A937DCB5"/>
<dbReference type="RefSeq" id="WP_201921659.1">
    <property type="nucleotide sequence ID" value="NZ_BAABAX010000014.1"/>
</dbReference>
<dbReference type="InterPro" id="IPR053152">
    <property type="entry name" value="Hydrolase_YcaC-like"/>
</dbReference>
<organism evidence="2 3">
    <name type="scientific">Aquimarina mytili</name>
    <dbReference type="NCBI Taxonomy" id="874423"/>
    <lineage>
        <taxon>Bacteria</taxon>
        <taxon>Pseudomonadati</taxon>
        <taxon>Bacteroidota</taxon>
        <taxon>Flavobacteriia</taxon>
        <taxon>Flavobacteriales</taxon>
        <taxon>Flavobacteriaceae</taxon>
        <taxon>Aquimarina</taxon>
    </lineage>
</organism>
<sequence>MNKKSRYTEKLSHKNATIVMVDFLTGFDPGLRTIEKSTFVNNATAFAKISQIFKMPTIVLGEEGGFRGKFYPLVSEYLGHGISVERFTPSAWDEPKFREELEKIGRKKIILGGIALDICAQLLTLDLLNNGYEPYVVVDCSGSDQKLVEHAAMLRMTQAGATMVSWGTLASELMGDWRTPEGEAVGKLYQEHSGWGGFYQAFKD</sequence>
<evidence type="ECO:0000313" key="3">
    <source>
        <dbReference type="Proteomes" id="UP000651057"/>
    </source>
</evidence>
<protein>
    <submittedName>
        <fullName evidence="2">Isochorismatase family protein</fullName>
    </submittedName>
</protein>
<reference evidence="2" key="1">
    <citation type="submission" date="2021-01" db="EMBL/GenBank/DDBJ databases">
        <authorList>
            <person name="Zhong Y.L."/>
        </authorList>
    </citation>
    <scope>NUCLEOTIDE SEQUENCE</scope>
    <source>
        <strain evidence="2">KCTC 23302</strain>
    </source>
</reference>
<feature type="domain" description="Isochorismatase-like" evidence="1">
    <location>
        <begin position="18"/>
        <end position="166"/>
    </location>
</feature>
<accession>A0A937DCB5</accession>
<gene>
    <name evidence="2" type="ORF">JJQ60_14615</name>
</gene>
<keyword evidence="3" id="KW-1185">Reference proteome</keyword>
<evidence type="ECO:0000259" key="1">
    <source>
        <dbReference type="Pfam" id="PF00857"/>
    </source>
</evidence>
<evidence type="ECO:0000313" key="2">
    <source>
        <dbReference type="EMBL" id="MBL0684761.1"/>
    </source>
</evidence>
<name>A0A937DCB5_9FLAO</name>
<dbReference type="PANTHER" id="PTHR43559:SF1">
    <property type="entry name" value="HYDROLASE"/>
    <property type="match status" value="1"/>
</dbReference>
<dbReference type="EMBL" id="JAERQJ010000006">
    <property type="protein sequence ID" value="MBL0684761.1"/>
    <property type="molecule type" value="Genomic_DNA"/>
</dbReference>